<accession>A0ABP7QFL9</accession>
<comment type="caution">
    <text evidence="2">The sequence shown here is derived from an EMBL/GenBank/DDBJ whole genome shotgun (WGS) entry which is preliminary data.</text>
</comment>
<dbReference type="RefSeq" id="WP_345125445.1">
    <property type="nucleotide sequence ID" value="NZ_BAABDI010000020.1"/>
</dbReference>
<evidence type="ECO:0000313" key="2">
    <source>
        <dbReference type="EMBL" id="GAA3981512.1"/>
    </source>
</evidence>
<protein>
    <submittedName>
        <fullName evidence="2">Uncharacterized protein</fullName>
    </submittedName>
</protein>
<gene>
    <name evidence="2" type="ORF">GCM10022407_28470</name>
</gene>
<feature type="chain" id="PRO_5045313356" evidence="1">
    <location>
        <begin position="26"/>
        <end position="76"/>
    </location>
</feature>
<dbReference type="EMBL" id="BAABDI010000020">
    <property type="protein sequence ID" value="GAA3981512.1"/>
    <property type="molecule type" value="Genomic_DNA"/>
</dbReference>
<reference evidence="3" key="1">
    <citation type="journal article" date="2019" name="Int. J. Syst. Evol. Microbiol.">
        <title>The Global Catalogue of Microorganisms (GCM) 10K type strain sequencing project: providing services to taxonomists for standard genome sequencing and annotation.</title>
        <authorList>
            <consortium name="The Broad Institute Genomics Platform"/>
            <consortium name="The Broad Institute Genome Sequencing Center for Infectious Disease"/>
            <person name="Wu L."/>
            <person name="Ma J."/>
        </authorList>
    </citation>
    <scope>NUCLEOTIDE SEQUENCE [LARGE SCALE GENOMIC DNA]</scope>
    <source>
        <strain evidence="3">JCM 17217</strain>
    </source>
</reference>
<proteinExistence type="predicted"/>
<keyword evidence="1" id="KW-0732">Signal</keyword>
<feature type="signal peptide" evidence="1">
    <location>
        <begin position="1"/>
        <end position="25"/>
    </location>
</feature>
<sequence length="76" mass="8481">MFTKAALLRLRFCALLFLLSIGAAAQPLAPAQPADWQRTISIDCLNFSPKIKRISDARKQQLMDSGRQGAQAFFKK</sequence>
<name>A0ABP7QFL9_9BACT</name>
<dbReference type="Proteomes" id="UP001501556">
    <property type="component" value="Unassembled WGS sequence"/>
</dbReference>
<keyword evidence="3" id="KW-1185">Reference proteome</keyword>
<evidence type="ECO:0000256" key="1">
    <source>
        <dbReference type="SAM" id="SignalP"/>
    </source>
</evidence>
<evidence type="ECO:0000313" key="3">
    <source>
        <dbReference type="Proteomes" id="UP001501556"/>
    </source>
</evidence>
<organism evidence="2 3">
    <name type="scientific">Hymenobacter antarcticus</name>
    <dbReference type="NCBI Taxonomy" id="486270"/>
    <lineage>
        <taxon>Bacteria</taxon>
        <taxon>Pseudomonadati</taxon>
        <taxon>Bacteroidota</taxon>
        <taxon>Cytophagia</taxon>
        <taxon>Cytophagales</taxon>
        <taxon>Hymenobacteraceae</taxon>
        <taxon>Hymenobacter</taxon>
    </lineage>
</organism>